<feature type="transmembrane region" description="Helical" evidence="1">
    <location>
        <begin position="41"/>
        <end position="73"/>
    </location>
</feature>
<dbReference type="InterPro" id="IPR055338">
    <property type="entry name" value="YqfX-like"/>
</dbReference>
<keyword evidence="1" id="KW-0472">Membrane</keyword>
<sequence length="102" mass="11403">MKIKRGIKHYHIRRHDEEYAAEITPHDSVNLLTSKTNKSVILGYIALFISLFSIAFYPIFLGSIGIVAGLIALRYGAKTLAFTAIGFSAFSIVFSLFFRIAM</sequence>
<reference evidence="2 3" key="1">
    <citation type="submission" date="2023-04" db="EMBL/GenBank/DDBJ databases">
        <title>Ectobacillus antri isolated from activated sludge.</title>
        <authorList>
            <person name="Yan P."/>
            <person name="Liu X."/>
        </authorList>
    </citation>
    <scope>NUCLEOTIDE SEQUENCE [LARGE SCALE GENOMIC DNA]</scope>
    <source>
        <strain evidence="2 3">C18H</strain>
    </source>
</reference>
<keyword evidence="1" id="KW-0812">Transmembrane</keyword>
<comment type="caution">
    <text evidence="2">The sequence shown here is derived from an EMBL/GenBank/DDBJ whole genome shotgun (WGS) entry which is preliminary data.</text>
</comment>
<protein>
    <submittedName>
        <fullName evidence="2">Permease</fullName>
    </submittedName>
</protein>
<keyword evidence="3" id="KW-1185">Reference proteome</keyword>
<feature type="transmembrane region" description="Helical" evidence="1">
    <location>
        <begin position="79"/>
        <end position="98"/>
    </location>
</feature>
<dbReference type="RefSeq" id="WP_245999866.1">
    <property type="nucleotide sequence ID" value="NZ_JARRRY010000001.1"/>
</dbReference>
<dbReference type="PANTHER" id="PTHR40040:SF1">
    <property type="entry name" value="MEMBRANE PROTEIN"/>
    <property type="match status" value="1"/>
</dbReference>
<gene>
    <name evidence="2" type="ORF">P6P90_02955</name>
</gene>
<dbReference type="PANTHER" id="PTHR40040">
    <property type="entry name" value="SMALL HYDROPHOBIC PROTEIN-RELATED"/>
    <property type="match status" value="1"/>
</dbReference>
<evidence type="ECO:0000256" key="1">
    <source>
        <dbReference type="SAM" id="Phobius"/>
    </source>
</evidence>
<evidence type="ECO:0000313" key="3">
    <source>
        <dbReference type="Proteomes" id="UP001218246"/>
    </source>
</evidence>
<dbReference type="EMBL" id="JARULN010000001">
    <property type="protein sequence ID" value="MDG5752958.1"/>
    <property type="molecule type" value="Genomic_DNA"/>
</dbReference>
<dbReference type="Proteomes" id="UP001218246">
    <property type="component" value="Unassembled WGS sequence"/>
</dbReference>
<keyword evidence="1" id="KW-1133">Transmembrane helix</keyword>
<proteinExistence type="predicted"/>
<evidence type="ECO:0000313" key="2">
    <source>
        <dbReference type="EMBL" id="MDG5752958.1"/>
    </source>
</evidence>
<accession>A0ABT6H2E1</accession>
<organism evidence="2 3">
    <name type="scientific">Ectobacillus antri</name>
    <dbReference type="NCBI Taxonomy" id="2486280"/>
    <lineage>
        <taxon>Bacteria</taxon>
        <taxon>Bacillati</taxon>
        <taxon>Bacillota</taxon>
        <taxon>Bacilli</taxon>
        <taxon>Bacillales</taxon>
        <taxon>Bacillaceae</taxon>
        <taxon>Ectobacillus</taxon>
    </lineage>
</organism>
<name>A0ABT6H2E1_9BACI</name>